<reference evidence="4 5" key="1">
    <citation type="submission" date="2019-06" db="EMBL/GenBank/DDBJ databases">
        <title>Sequencing the genomes of 1000 actinobacteria strains.</title>
        <authorList>
            <person name="Klenk H.-P."/>
        </authorList>
    </citation>
    <scope>NUCLEOTIDE SEQUENCE [LARGE SCALE GENOMIC DNA]</scope>
    <source>
        <strain evidence="4 5">DSM 45679</strain>
    </source>
</reference>
<dbReference type="EMBL" id="VFML01000001">
    <property type="protein sequence ID" value="TQJ05415.1"/>
    <property type="molecule type" value="Genomic_DNA"/>
</dbReference>
<evidence type="ECO:0000256" key="2">
    <source>
        <dbReference type="SAM" id="SignalP"/>
    </source>
</evidence>
<dbReference type="OrthoDB" id="9790194at2"/>
<accession>A0A542DR16</accession>
<dbReference type="GO" id="GO:0016853">
    <property type="term" value="F:isomerase activity"/>
    <property type="evidence" value="ECO:0007669"/>
    <property type="project" value="UniProtKB-KW"/>
</dbReference>
<feature type="compositionally biased region" description="Low complexity" evidence="1">
    <location>
        <begin position="33"/>
        <end position="52"/>
    </location>
</feature>
<proteinExistence type="predicted"/>
<protein>
    <submittedName>
        <fullName evidence="4">Thiol-disulfide isomerase/thioredoxin</fullName>
    </submittedName>
</protein>
<keyword evidence="4" id="KW-0413">Isomerase</keyword>
<dbReference type="PANTHER" id="PTHR42852">
    <property type="entry name" value="THIOL:DISULFIDE INTERCHANGE PROTEIN DSBE"/>
    <property type="match status" value="1"/>
</dbReference>
<feature type="domain" description="Thioredoxin" evidence="3">
    <location>
        <begin position="38"/>
        <end position="199"/>
    </location>
</feature>
<evidence type="ECO:0000256" key="1">
    <source>
        <dbReference type="SAM" id="MobiDB-lite"/>
    </source>
</evidence>
<dbReference type="Pfam" id="PF00578">
    <property type="entry name" value="AhpC-TSA"/>
    <property type="match status" value="1"/>
</dbReference>
<dbReference type="InterPro" id="IPR050553">
    <property type="entry name" value="Thioredoxin_ResA/DsbE_sf"/>
</dbReference>
<dbReference type="SUPFAM" id="SSF52833">
    <property type="entry name" value="Thioredoxin-like"/>
    <property type="match status" value="1"/>
</dbReference>
<evidence type="ECO:0000259" key="3">
    <source>
        <dbReference type="PROSITE" id="PS51352"/>
    </source>
</evidence>
<dbReference type="InterPro" id="IPR000866">
    <property type="entry name" value="AhpC/TSA"/>
</dbReference>
<name>A0A542DR16_AMYCI</name>
<dbReference type="Gene3D" id="3.40.30.10">
    <property type="entry name" value="Glutaredoxin"/>
    <property type="match status" value="1"/>
</dbReference>
<comment type="caution">
    <text evidence="4">The sequence shown here is derived from an EMBL/GenBank/DDBJ whole genome shotgun (WGS) entry which is preliminary data.</text>
</comment>
<gene>
    <name evidence="4" type="ORF">FB471_5245</name>
</gene>
<dbReference type="GO" id="GO:0016209">
    <property type="term" value="F:antioxidant activity"/>
    <property type="evidence" value="ECO:0007669"/>
    <property type="project" value="InterPro"/>
</dbReference>
<feature type="signal peptide" evidence="2">
    <location>
        <begin position="1"/>
        <end position="24"/>
    </location>
</feature>
<dbReference type="PROSITE" id="PS51257">
    <property type="entry name" value="PROKAR_LIPOPROTEIN"/>
    <property type="match status" value="1"/>
</dbReference>
<evidence type="ECO:0000313" key="4">
    <source>
        <dbReference type="EMBL" id="TQJ05415.1"/>
    </source>
</evidence>
<evidence type="ECO:0000313" key="5">
    <source>
        <dbReference type="Proteomes" id="UP000320876"/>
    </source>
</evidence>
<dbReference type="GO" id="GO:0016491">
    <property type="term" value="F:oxidoreductase activity"/>
    <property type="evidence" value="ECO:0007669"/>
    <property type="project" value="InterPro"/>
</dbReference>
<dbReference type="PANTHER" id="PTHR42852:SF17">
    <property type="entry name" value="THIOREDOXIN-LIKE PROTEIN HI_1115"/>
    <property type="match status" value="1"/>
</dbReference>
<feature type="region of interest" description="Disordered" evidence="1">
    <location>
        <begin position="31"/>
        <end position="62"/>
    </location>
</feature>
<feature type="chain" id="PRO_5021740673" evidence="2">
    <location>
        <begin position="25"/>
        <end position="200"/>
    </location>
</feature>
<dbReference type="AlphaFoldDB" id="A0A542DR16"/>
<keyword evidence="5" id="KW-1185">Reference proteome</keyword>
<dbReference type="InterPro" id="IPR036249">
    <property type="entry name" value="Thioredoxin-like_sf"/>
</dbReference>
<dbReference type="PROSITE" id="PS51352">
    <property type="entry name" value="THIOREDOXIN_2"/>
    <property type="match status" value="1"/>
</dbReference>
<sequence>MLRARKAGAAVVSSLAAVVLVACGADQGAEQDASATGASTTQATPSGTTGSTDTREGTTEPAVTVPEKLKFTSTTLEGAEFSGESLAGEAAVLWFWAPWCPNCAAEAPAVAETAGTHAGEVTFLGVASQDEVGKMKDFVREHDLGGFTHLQDTGGEVWTRFDVTYQPAYAFISEDGTIEVVKNQLPAAELAERVDRLAGA</sequence>
<keyword evidence="2" id="KW-0732">Signal</keyword>
<organism evidence="4 5">
    <name type="scientific">Amycolatopsis cihanbeyliensis</name>
    <dbReference type="NCBI Taxonomy" id="1128664"/>
    <lineage>
        <taxon>Bacteria</taxon>
        <taxon>Bacillati</taxon>
        <taxon>Actinomycetota</taxon>
        <taxon>Actinomycetes</taxon>
        <taxon>Pseudonocardiales</taxon>
        <taxon>Pseudonocardiaceae</taxon>
        <taxon>Amycolatopsis</taxon>
    </lineage>
</organism>
<dbReference type="InterPro" id="IPR013766">
    <property type="entry name" value="Thioredoxin_domain"/>
</dbReference>
<dbReference type="Proteomes" id="UP000320876">
    <property type="component" value="Unassembled WGS sequence"/>
</dbReference>